<gene>
    <name evidence="2" type="primary">Vigan.08G133500</name>
    <name evidence="2" type="ORF">VIGAN_08133500</name>
</gene>
<feature type="region of interest" description="Disordered" evidence="1">
    <location>
        <begin position="60"/>
        <end position="83"/>
    </location>
</feature>
<feature type="compositionally biased region" description="Low complexity" evidence="1">
    <location>
        <begin position="60"/>
        <end position="75"/>
    </location>
</feature>
<accession>A0A0S3SPL3</accession>
<keyword evidence="3" id="KW-1185">Reference proteome</keyword>
<protein>
    <submittedName>
        <fullName evidence="2">Uncharacterized protein</fullName>
    </submittedName>
</protein>
<feature type="non-terminal residue" evidence="2">
    <location>
        <position position="1"/>
    </location>
</feature>
<dbReference type="EMBL" id="AP015041">
    <property type="protein sequence ID" value="BAT94711.1"/>
    <property type="molecule type" value="Genomic_DNA"/>
</dbReference>
<organism evidence="2 3">
    <name type="scientific">Vigna angularis var. angularis</name>
    <dbReference type="NCBI Taxonomy" id="157739"/>
    <lineage>
        <taxon>Eukaryota</taxon>
        <taxon>Viridiplantae</taxon>
        <taxon>Streptophyta</taxon>
        <taxon>Embryophyta</taxon>
        <taxon>Tracheophyta</taxon>
        <taxon>Spermatophyta</taxon>
        <taxon>Magnoliopsida</taxon>
        <taxon>eudicotyledons</taxon>
        <taxon>Gunneridae</taxon>
        <taxon>Pentapetalae</taxon>
        <taxon>rosids</taxon>
        <taxon>fabids</taxon>
        <taxon>Fabales</taxon>
        <taxon>Fabaceae</taxon>
        <taxon>Papilionoideae</taxon>
        <taxon>50 kb inversion clade</taxon>
        <taxon>NPAAA clade</taxon>
        <taxon>indigoferoid/millettioid clade</taxon>
        <taxon>Phaseoleae</taxon>
        <taxon>Vigna</taxon>
    </lineage>
</organism>
<reference evidence="2 3" key="1">
    <citation type="journal article" date="2015" name="Sci. Rep.">
        <title>The power of single molecule real-time sequencing technology in the de novo assembly of a eukaryotic genome.</title>
        <authorList>
            <person name="Sakai H."/>
            <person name="Naito K."/>
            <person name="Ogiso-Tanaka E."/>
            <person name="Takahashi Y."/>
            <person name="Iseki K."/>
            <person name="Muto C."/>
            <person name="Satou K."/>
            <person name="Teruya K."/>
            <person name="Shiroma A."/>
            <person name="Shimoji M."/>
            <person name="Hirano T."/>
            <person name="Itoh T."/>
            <person name="Kaga A."/>
            <person name="Tomooka N."/>
        </authorList>
    </citation>
    <scope>NUCLEOTIDE SEQUENCE [LARGE SCALE GENOMIC DNA]</scope>
    <source>
        <strain evidence="3">cv. Shumari</strain>
    </source>
</reference>
<dbReference type="Proteomes" id="UP000291084">
    <property type="component" value="Chromosome 8"/>
</dbReference>
<evidence type="ECO:0000313" key="3">
    <source>
        <dbReference type="Proteomes" id="UP000291084"/>
    </source>
</evidence>
<sequence length="83" mass="9044">TDINFLPCGMVSWHLITRGIVNLRYVETFSSSSPTSTSSSLLSEEPEINLLTNTLLCDSISSSSPSQNHSKSRSSFFANNLTS</sequence>
<dbReference type="AlphaFoldDB" id="A0A0S3SPL3"/>
<proteinExistence type="predicted"/>
<evidence type="ECO:0000313" key="2">
    <source>
        <dbReference type="EMBL" id="BAT94711.1"/>
    </source>
</evidence>
<name>A0A0S3SPL3_PHAAN</name>
<evidence type="ECO:0000256" key="1">
    <source>
        <dbReference type="SAM" id="MobiDB-lite"/>
    </source>
</evidence>